<feature type="non-terminal residue" evidence="2">
    <location>
        <position position="23"/>
    </location>
</feature>
<keyword evidence="1" id="KW-0812">Transmembrane</keyword>
<sequence length="23" mass="2690">MIVHLLPILMFVVLMLLVFTSYP</sequence>
<proteinExistence type="predicted"/>
<gene>
    <name evidence="2" type="ORF">METZ01_LOCUS287818</name>
    <name evidence="3" type="ORF">METZ01_LOCUS444673</name>
</gene>
<protein>
    <submittedName>
        <fullName evidence="2">Uncharacterized protein</fullName>
    </submittedName>
</protein>
<keyword evidence="1" id="KW-1133">Transmembrane helix</keyword>
<dbReference type="EMBL" id="UINC01086471">
    <property type="protein sequence ID" value="SVC34964.1"/>
    <property type="molecule type" value="Genomic_DNA"/>
</dbReference>
<dbReference type="EMBL" id="UINC01181891">
    <property type="protein sequence ID" value="SVD91819.1"/>
    <property type="molecule type" value="Genomic_DNA"/>
</dbReference>
<evidence type="ECO:0000313" key="3">
    <source>
        <dbReference type="EMBL" id="SVD91819.1"/>
    </source>
</evidence>
<dbReference type="AlphaFoldDB" id="A0A382LDL0"/>
<evidence type="ECO:0000256" key="1">
    <source>
        <dbReference type="SAM" id="Phobius"/>
    </source>
</evidence>
<evidence type="ECO:0000313" key="2">
    <source>
        <dbReference type="EMBL" id="SVC34964.1"/>
    </source>
</evidence>
<keyword evidence="1" id="KW-0472">Membrane</keyword>
<name>A0A382LDL0_9ZZZZ</name>
<organism evidence="2">
    <name type="scientific">marine metagenome</name>
    <dbReference type="NCBI Taxonomy" id="408172"/>
    <lineage>
        <taxon>unclassified sequences</taxon>
        <taxon>metagenomes</taxon>
        <taxon>ecological metagenomes</taxon>
    </lineage>
</organism>
<accession>A0A382LDL0</accession>
<feature type="transmembrane region" description="Helical" evidence="1">
    <location>
        <begin position="6"/>
        <end position="22"/>
    </location>
</feature>
<reference evidence="2" key="1">
    <citation type="submission" date="2018-05" db="EMBL/GenBank/DDBJ databases">
        <authorList>
            <person name="Lanie J.A."/>
            <person name="Ng W.-L."/>
            <person name="Kazmierczak K.M."/>
            <person name="Andrzejewski T.M."/>
            <person name="Davidsen T.M."/>
            <person name="Wayne K.J."/>
            <person name="Tettelin H."/>
            <person name="Glass J.I."/>
            <person name="Rusch D."/>
            <person name="Podicherti R."/>
            <person name="Tsui H.-C.T."/>
            <person name="Winkler M.E."/>
        </authorList>
    </citation>
    <scope>NUCLEOTIDE SEQUENCE</scope>
</reference>